<dbReference type="Pfam" id="PF05000">
    <property type="entry name" value="RNA_pol_Rpb1_4"/>
    <property type="match status" value="1"/>
</dbReference>
<evidence type="ECO:0000256" key="3">
    <source>
        <dbReference type="ARBA" id="ARBA00022679"/>
    </source>
</evidence>
<dbReference type="PANTHER" id="PTHR19376:SF69">
    <property type="entry name" value="DNA-DIRECTED RNA POLYMERASE"/>
    <property type="match status" value="1"/>
</dbReference>
<dbReference type="GO" id="GO:0006351">
    <property type="term" value="P:DNA-templated transcription"/>
    <property type="evidence" value="ECO:0007669"/>
    <property type="project" value="InterPro"/>
</dbReference>
<dbReference type="GO" id="GO:0003677">
    <property type="term" value="F:DNA binding"/>
    <property type="evidence" value="ECO:0007669"/>
    <property type="project" value="InterPro"/>
</dbReference>
<dbReference type="InterPro" id="IPR038120">
    <property type="entry name" value="Rpb1_funnel_sf"/>
</dbReference>
<proteinExistence type="predicted"/>
<dbReference type="EC" id="2.7.7.6" evidence="1"/>
<dbReference type="InterPro" id="IPR007083">
    <property type="entry name" value="RNA_pol_Rpb1_4"/>
</dbReference>
<dbReference type="InterPro" id="IPR045867">
    <property type="entry name" value="DNA-dir_RpoC_beta_prime"/>
</dbReference>
<dbReference type="STRING" id="3218.A0A2K1L7U1"/>
<evidence type="ECO:0000313" key="9">
    <source>
        <dbReference type="EnsemblPlants" id="Pp3c1_10580V3.1"/>
    </source>
</evidence>
<keyword evidence="10" id="KW-1185">Reference proteome</keyword>
<dbReference type="EnsemblPlants" id="Pp3c1_10580V3.1">
    <property type="protein sequence ID" value="Pp3c1_10580V3.1"/>
    <property type="gene ID" value="Pp3c1_10580"/>
</dbReference>
<dbReference type="Pfam" id="PF04998">
    <property type="entry name" value="RNA_pol_Rpb1_5"/>
    <property type="match status" value="1"/>
</dbReference>
<dbReference type="PANTHER" id="PTHR19376">
    <property type="entry name" value="DNA-DIRECTED RNA POLYMERASE"/>
    <property type="match status" value="1"/>
</dbReference>
<evidence type="ECO:0000256" key="5">
    <source>
        <dbReference type="ARBA" id="ARBA00023163"/>
    </source>
</evidence>
<name>A0A2K1L7U1_PHYPA</name>
<dbReference type="Gramene" id="Pp3c1_10580V3.1">
    <property type="protein sequence ID" value="Pp3c1_10580V3.1"/>
    <property type="gene ID" value="Pp3c1_10580"/>
</dbReference>
<dbReference type="Gene3D" id="6.10.250.2940">
    <property type="match status" value="1"/>
</dbReference>
<evidence type="ECO:0000256" key="2">
    <source>
        <dbReference type="ARBA" id="ARBA00022478"/>
    </source>
</evidence>
<gene>
    <name evidence="8" type="ORF">PHYPA_000488</name>
</gene>
<dbReference type="PaxDb" id="3218-PP1S139_54V6.1"/>
<evidence type="ECO:0000313" key="10">
    <source>
        <dbReference type="Proteomes" id="UP000006727"/>
    </source>
</evidence>
<keyword evidence="2" id="KW-0240">DNA-directed RNA polymerase</keyword>
<feature type="domain" description="RNA polymerase Rpb1" evidence="6">
    <location>
        <begin position="247"/>
        <end position="290"/>
    </location>
</feature>
<protein>
    <recommendedName>
        <fullName evidence="1">DNA-directed RNA polymerase</fullName>
        <ecNumber evidence="1">2.7.7.6</ecNumber>
    </recommendedName>
</protein>
<accession>A0A2K1L7U1</accession>
<keyword evidence="3" id="KW-0808">Transferase</keyword>
<evidence type="ECO:0000313" key="8">
    <source>
        <dbReference type="EMBL" id="PNR62064.1"/>
    </source>
</evidence>
<dbReference type="Gene3D" id="1.10.132.30">
    <property type="match status" value="1"/>
</dbReference>
<dbReference type="InterPro" id="IPR007081">
    <property type="entry name" value="RNA_pol_Rpb1_5"/>
</dbReference>
<dbReference type="AlphaFoldDB" id="A0A2K1L7U1"/>
<keyword evidence="4" id="KW-0548">Nucleotidyltransferase</keyword>
<evidence type="ECO:0000259" key="6">
    <source>
        <dbReference type="Pfam" id="PF04998"/>
    </source>
</evidence>
<dbReference type="GO" id="GO:0003899">
    <property type="term" value="F:DNA-directed RNA polymerase activity"/>
    <property type="evidence" value="ECO:0007669"/>
    <property type="project" value="UniProtKB-EC"/>
</dbReference>
<dbReference type="Proteomes" id="UP000006727">
    <property type="component" value="Chromosome 1"/>
</dbReference>
<dbReference type="EMBL" id="ABEU02000001">
    <property type="protein sequence ID" value="PNR62064.1"/>
    <property type="molecule type" value="Genomic_DNA"/>
</dbReference>
<keyword evidence="5" id="KW-0804">Transcription</keyword>
<reference evidence="8 10" key="2">
    <citation type="journal article" date="2018" name="Plant J.">
        <title>The Physcomitrella patens chromosome-scale assembly reveals moss genome structure and evolution.</title>
        <authorList>
            <person name="Lang D."/>
            <person name="Ullrich K.K."/>
            <person name="Murat F."/>
            <person name="Fuchs J."/>
            <person name="Jenkins J."/>
            <person name="Haas F.B."/>
            <person name="Piednoel M."/>
            <person name="Gundlach H."/>
            <person name="Van Bel M."/>
            <person name="Meyberg R."/>
            <person name="Vives C."/>
            <person name="Morata J."/>
            <person name="Symeonidi A."/>
            <person name="Hiss M."/>
            <person name="Muchero W."/>
            <person name="Kamisugi Y."/>
            <person name="Saleh O."/>
            <person name="Blanc G."/>
            <person name="Decker E.L."/>
            <person name="van Gessel N."/>
            <person name="Grimwood J."/>
            <person name="Hayes R.D."/>
            <person name="Graham S.W."/>
            <person name="Gunter L.E."/>
            <person name="McDaniel S.F."/>
            <person name="Hoernstein S.N.W."/>
            <person name="Larsson A."/>
            <person name="Li F.W."/>
            <person name="Perroud P.F."/>
            <person name="Phillips J."/>
            <person name="Ranjan P."/>
            <person name="Rokshar D.S."/>
            <person name="Rothfels C.J."/>
            <person name="Schneider L."/>
            <person name="Shu S."/>
            <person name="Stevenson D.W."/>
            <person name="Thummler F."/>
            <person name="Tillich M."/>
            <person name="Villarreal Aguilar J.C."/>
            <person name="Widiez T."/>
            <person name="Wong G.K."/>
            <person name="Wymore A."/>
            <person name="Zhang Y."/>
            <person name="Zimmer A.D."/>
            <person name="Quatrano R.S."/>
            <person name="Mayer K.F.X."/>
            <person name="Goodstein D."/>
            <person name="Casacuberta J.M."/>
            <person name="Vandepoele K."/>
            <person name="Reski R."/>
            <person name="Cuming A.C."/>
            <person name="Tuskan G.A."/>
            <person name="Maumus F."/>
            <person name="Salse J."/>
            <person name="Schmutz J."/>
            <person name="Rensing S.A."/>
        </authorList>
    </citation>
    <scope>NUCLEOTIDE SEQUENCE [LARGE SCALE GENOMIC DNA]</scope>
    <source>
        <strain evidence="9 10">cv. Gransden 2004</strain>
    </source>
</reference>
<evidence type="ECO:0000256" key="1">
    <source>
        <dbReference type="ARBA" id="ARBA00012418"/>
    </source>
</evidence>
<feature type="domain" description="RNA polymerase Rpb1" evidence="7">
    <location>
        <begin position="137"/>
        <end position="240"/>
    </location>
</feature>
<dbReference type="InParanoid" id="A0A2K1L7U1"/>
<dbReference type="FunFam" id="1.10.132.30:FF:000017">
    <property type="entry name" value="Predicted protein"/>
    <property type="match status" value="1"/>
</dbReference>
<evidence type="ECO:0000256" key="4">
    <source>
        <dbReference type="ARBA" id="ARBA00022695"/>
    </source>
</evidence>
<sequence>MICPRCRSFDSIGKIKGKKVCSSCNDHARVYTFDPKRICLVDKKEPSYTISTAVLKNMFSALSNDQIWFMGYDLSNPKDFIMNHISVVPNCIRLSLGPEDSLARLYSSILRNNGNTSVVYKEYCTIIGKDSFENHEGSLINRISEKEEDVNVDDKNVDVVLNNIRNISQRLIVESIDKNNPLCTMIESGSKGSFVNLGHISSLVGQQWIRGKRPVKVLPSDRALAWCSLYDSSLQGQGFINSSYSQGLNPIEYFFYCQRGREGLVNTGVNTFDAGYIQRHISKSIQDVIV</sequence>
<reference evidence="9" key="3">
    <citation type="submission" date="2020-12" db="UniProtKB">
        <authorList>
            <consortium name="EnsemblPlants"/>
        </authorList>
    </citation>
    <scope>IDENTIFICATION</scope>
</reference>
<organism evidence="8">
    <name type="scientific">Physcomitrium patens</name>
    <name type="common">Spreading-leaved earth moss</name>
    <name type="synonym">Physcomitrella patens</name>
    <dbReference type="NCBI Taxonomy" id="3218"/>
    <lineage>
        <taxon>Eukaryota</taxon>
        <taxon>Viridiplantae</taxon>
        <taxon>Streptophyta</taxon>
        <taxon>Embryophyta</taxon>
        <taxon>Bryophyta</taxon>
        <taxon>Bryophytina</taxon>
        <taxon>Bryopsida</taxon>
        <taxon>Funariidae</taxon>
        <taxon>Funariales</taxon>
        <taxon>Funariaceae</taxon>
        <taxon>Physcomitrium</taxon>
    </lineage>
</organism>
<dbReference type="SUPFAM" id="SSF64484">
    <property type="entry name" value="beta and beta-prime subunits of DNA dependent RNA-polymerase"/>
    <property type="match status" value="1"/>
</dbReference>
<reference evidence="8 10" key="1">
    <citation type="journal article" date="2008" name="Science">
        <title>The Physcomitrella genome reveals evolutionary insights into the conquest of land by plants.</title>
        <authorList>
            <person name="Rensing S."/>
            <person name="Lang D."/>
            <person name="Zimmer A."/>
            <person name="Terry A."/>
            <person name="Salamov A."/>
            <person name="Shapiro H."/>
            <person name="Nishiyama T."/>
            <person name="Perroud P.-F."/>
            <person name="Lindquist E."/>
            <person name="Kamisugi Y."/>
            <person name="Tanahashi T."/>
            <person name="Sakakibara K."/>
            <person name="Fujita T."/>
            <person name="Oishi K."/>
            <person name="Shin-I T."/>
            <person name="Kuroki Y."/>
            <person name="Toyoda A."/>
            <person name="Suzuki Y."/>
            <person name="Hashimoto A."/>
            <person name="Yamaguchi K."/>
            <person name="Sugano A."/>
            <person name="Kohara Y."/>
            <person name="Fujiyama A."/>
            <person name="Anterola A."/>
            <person name="Aoki S."/>
            <person name="Ashton N."/>
            <person name="Barbazuk W.B."/>
            <person name="Barker E."/>
            <person name="Bennetzen J."/>
            <person name="Bezanilla M."/>
            <person name="Blankenship R."/>
            <person name="Cho S.H."/>
            <person name="Dutcher S."/>
            <person name="Estelle M."/>
            <person name="Fawcett J.A."/>
            <person name="Gundlach H."/>
            <person name="Hanada K."/>
            <person name="Heyl A."/>
            <person name="Hicks K.A."/>
            <person name="Hugh J."/>
            <person name="Lohr M."/>
            <person name="Mayer K."/>
            <person name="Melkozernov A."/>
            <person name="Murata T."/>
            <person name="Nelson D."/>
            <person name="Pils B."/>
            <person name="Prigge M."/>
            <person name="Reiss B."/>
            <person name="Renner T."/>
            <person name="Rombauts S."/>
            <person name="Rushton P."/>
            <person name="Sanderfoot A."/>
            <person name="Schween G."/>
            <person name="Shiu S.-H."/>
            <person name="Stueber K."/>
            <person name="Theodoulou F.L."/>
            <person name="Tu H."/>
            <person name="Van de Peer Y."/>
            <person name="Verrier P.J."/>
            <person name="Waters E."/>
            <person name="Wood A."/>
            <person name="Yang L."/>
            <person name="Cove D."/>
            <person name="Cuming A."/>
            <person name="Hasebe M."/>
            <person name="Lucas S."/>
            <person name="Mishler D.B."/>
            <person name="Reski R."/>
            <person name="Grigoriev I."/>
            <person name="Quatrano R.S."/>
            <person name="Boore J.L."/>
        </authorList>
    </citation>
    <scope>NUCLEOTIDE SEQUENCE [LARGE SCALE GENOMIC DNA]</scope>
    <source>
        <strain evidence="9 10">cv. Gransden 2004</strain>
    </source>
</reference>
<dbReference type="GO" id="GO:0000428">
    <property type="term" value="C:DNA-directed RNA polymerase complex"/>
    <property type="evidence" value="ECO:0007669"/>
    <property type="project" value="UniProtKB-KW"/>
</dbReference>
<evidence type="ECO:0000259" key="7">
    <source>
        <dbReference type="Pfam" id="PF05000"/>
    </source>
</evidence>